<keyword evidence="3" id="KW-1133">Transmembrane helix</keyword>
<dbReference type="PANTHER" id="PTHR32089:SF112">
    <property type="entry name" value="LYSOZYME-LIKE PROTEIN-RELATED"/>
    <property type="match status" value="1"/>
</dbReference>
<dbReference type="PANTHER" id="PTHR32089">
    <property type="entry name" value="METHYL-ACCEPTING CHEMOTAXIS PROTEIN MCPB"/>
    <property type="match status" value="1"/>
</dbReference>
<feature type="domain" description="Methyl-accepting transducer" evidence="4">
    <location>
        <begin position="200"/>
        <end position="457"/>
    </location>
</feature>
<dbReference type="SMART" id="SM00283">
    <property type="entry name" value="MA"/>
    <property type="match status" value="1"/>
</dbReference>
<name>A0ABT9CDL7_9BACL</name>
<dbReference type="InterPro" id="IPR004089">
    <property type="entry name" value="MCPsignal_dom"/>
</dbReference>
<sequence length="522" mass="57487">MNRLDEIIWRRNKLIMILMWVISAVGIGLAFMIPQLWISNIVSIVFNSWVTYCVIRRKHTQLLPWLITALLIAVIVYLSIDSANLILGLVVGSMLLFYPRRIFFAIGFGVTVVVDAVQMFILSPDPTPEGMIGNAINLGMFIIAGAALMVVSHLNYKLYLESERRWSEVEQSKRQVESMFERVQEAAAGLGSYTEQMKRKVTNTGTITSEVTMGFMEVAKGVEFQASSVSEISESLSVSDLHIREVAANSKEMKELSSTMASVTEVGSSSMDHLNSRMSELYEVILNMAKEMQDFNRESESMTTILNGISAISKQTNLLALNAAIESARAGEHGRGFAVVAGEVRKLAEHSGQSAQEISDILLRLQRRTLSLTERFEGVRESLAEGRAAVQTADEVFRTINANTQQVLNQASEIENSSVTMEESSRKVVGEVTEISGVTEQSSAAAEQILASMEEQHNITKEMVDSFSELEQLILSLNDLVFNHSGANAELEQKAMAAAVVMQKKDQGDHLAAVSSDMPVSA</sequence>
<keyword evidence="6" id="KW-1185">Reference proteome</keyword>
<dbReference type="PROSITE" id="PS50111">
    <property type="entry name" value="CHEMOTAXIS_TRANSDUC_2"/>
    <property type="match status" value="1"/>
</dbReference>
<evidence type="ECO:0000313" key="5">
    <source>
        <dbReference type="EMBL" id="MDO7907342.1"/>
    </source>
</evidence>
<dbReference type="Pfam" id="PF00015">
    <property type="entry name" value="MCPsignal"/>
    <property type="match status" value="1"/>
</dbReference>
<dbReference type="EMBL" id="JAUQTB010000007">
    <property type="protein sequence ID" value="MDO7907342.1"/>
    <property type="molecule type" value="Genomic_DNA"/>
</dbReference>
<dbReference type="Proteomes" id="UP001240171">
    <property type="component" value="Unassembled WGS sequence"/>
</dbReference>
<dbReference type="RefSeq" id="WP_305024554.1">
    <property type="nucleotide sequence ID" value="NZ_JAUQTB010000007.1"/>
</dbReference>
<keyword evidence="1 2" id="KW-0807">Transducer</keyword>
<evidence type="ECO:0000256" key="2">
    <source>
        <dbReference type="PROSITE-ProRule" id="PRU00284"/>
    </source>
</evidence>
<feature type="transmembrane region" description="Helical" evidence="3">
    <location>
        <begin position="62"/>
        <end position="80"/>
    </location>
</feature>
<dbReference type="SUPFAM" id="SSF58104">
    <property type="entry name" value="Methyl-accepting chemotaxis protein (MCP) signaling domain"/>
    <property type="match status" value="1"/>
</dbReference>
<gene>
    <name evidence="5" type="ORF">Q5741_13095</name>
</gene>
<feature type="transmembrane region" description="Helical" evidence="3">
    <location>
        <begin position="37"/>
        <end position="55"/>
    </location>
</feature>
<protein>
    <submittedName>
        <fullName evidence="5">Methyl-accepting chemotaxis protein</fullName>
    </submittedName>
</protein>
<proteinExistence type="predicted"/>
<evidence type="ECO:0000259" key="4">
    <source>
        <dbReference type="PROSITE" id="PS50111"/>
    </source>
</evidence>
<organism evidence="5 6">
    <name type="scientific">Paenibacillus lacisoli</name>
    <dbReference type="NCBI Taxonomy" id="3064525"/>
    <lineage>
        <taxon>Bacteria</taxon>
        <taxon>Bacillati</taxon>
        <taxon>Bacillota</taxon>
        <taxon>Bacilli</taxon>
        <taxon>Bacillales</taxon>
        <taxon>Paenibacillaceae</taxon>
        <taxon>Paenibacillus</taxon>
    </lineage>
</organism>
<keyword evidence="3" id="KW-0812">Transmembrane</keyword>
<evidence type="ECO:0000256" key="1">
    <source>
        <dbReference type="ARBA" id="ARBA00023224"/>
    </source>
</evidence>
<reference evidence="5 6" key="1">
    <citation type="submission" date="2023-07" db="EMBL/GenBank/DDBJ databases">
        <title>Paenibacillus sp. JX-17 nov. isolated from soil.</title>
        <authorList>
            <person name="Wan Y."/>
            <person name="Liu B."/>
        </authorList>
    </citation>
    <scope>NUCLEOTIDE SEQUENCE [LARGE SCALE GENOMIC DNA]</scope>
    <source>
        <strain evidence="5 6">JX-17</strain>
    </source>
</reference>
<accession>A0ABT9CDL7</accession>
<dbReference type="Gene3D" id="1.10.287.950">
    <property type="entry name" value="Methyl-accepting chemotaxis protein"/>
    <property type="match status" value="1"/>
</dbReference>
<comment type="caution">
    <text evidence="5">The sequence shown here is derived from an EMBL/GenBank/DDBJ whole genome shotgun (WGS) entry which is preliminary data.</text>
</comment>
<feature type="transmembrane region" description="Helical" evidence="3">
    <location>
        <begin position="12"/>
        <end position="31"/>
    </location>
</feature>
<feature type="transmembrane region" description="Helical" evidence="3">
    <location>
        <begin position="135"/>
        <end position="156"/>
    </location>
</feature>
<evidence type="ECO:0000256" key="3">
    <source>
        <dbReference type="SAM" id="Phobius"/>
    </source>
</evidence>
<feature type="transmembrane region" description="Helical" evidence="3">
    <location>
        <begin position="102"/>
        <end position="123"/>
    </location>
</feature>
<keyword evidence="3" id="KW-0472">Membrane</keyword>
<evidence type="ECO:0000313" key="6">
    <source>
        <dbReference type="Proteomes" id="UP001240171"/>
    </source>
</evidence>